<dbReference type="InterPro" id="IPR050298">
    <property type="entry name" value="Gram-neg_bact_OMP"/>
</dbReference>
<dbReference type="EMBL" id="SSWX01000034">
    <property type="protein sequence ID" value="THJ30788.1"/>
    <property type="molecule type" value="Genomic_DNA"/>
</dbReference>
<dbReference type="OrthoDB" id="6975458at2"/>
<evidence type="ECO:0000256" key="11">
    <source>
        <dbReference type="SAM" id="SignalP"/>
    </source>
</evidence>
<keyword evidence="10" id="KW-0998">Cell outer membrane</keyword>
<keyword evidence="6 11" id="KW-0732">Signal</keyword>
<proteinExistence type="predicted"/>
<dbReference type="InterPro" id="IPR023614">
    <property type="entry name" value="Porin_dom_sf"/>
</dbReference>
<dbReference type="PANTHER" id="PTHR34501:SF9">
    <property type="entry name" value="MAJOR OUTER MEMBRANE PROTEIN P.IA"/>
    <property type="match status" value="1"/>
</dbReference>
<evidence type="ECO:0000256" key="8">
    <source>
        <dbReference type="ARBA" id="ARBA00023114"/>
    </source>
</evidence>
<evidence type="ECO:0000256" key="2">
    <source>
        <dbReference type="ARBA" id="ARBA00011233"/>
    </source>
</evidence>
<feature type="signal peptide" evidence="11">
    <location>
        <begin position="1"/>
        <end position="20"/>
    </location>
</feature>
<evidence type="ECO:0000256" key="3">
    <source>
        <dbReference type="ARBA" id="ARBA00022448"/>
    </source>
</evidence>
<evidence type="ECO:0000256" key="10">
    <source>
        <dbReference type="ARBA" id="ARBA00023237"/>
    </source>
</evidence>
<dbReference type="Gene3D" id="2.40.160.10">
    <property type="entry name" value="Porin"/>
    <property type="match status" value="1"/>
</dbReference>
<dbReference type="Pfam" id="PF13609">
    <property type="entry name" value="Porin_4"/>
    <property type="match status" value="1"/>
</dbReference>
<evidence type="ECO:0000256" key="5">
    <source>
        <dbReference type="ARBA" id="ARBA00022692"/>
    </source>
</evidence>
<dbReference type="GO" id="GO:0015288">
    <property type="term" value="F:porin activity"/>
    <property type="evidence" value="ECO:0007669"/>
    <property type="project" value="UniProtKB-KW"/>
</dbReference>
<comment type="caution">
    <text evidence="13">The sequence shown here is derived from an EMBL/GenBank/DDBJ whole genome shotgun (WGS) entry which is preliminary data.</text>
</comment>
<dbReference type="InterPro" id="IPR033900">
    <property type="entry name" value="Gram_neg_porin_domain"/>
</dbReference>
<accession>A0A4S5BM56</accession>
<dbReference type="CDD" id="cd00342">
    <property type="entry name" value="gram_neg_porins"/>
    <property type="match status" value="1"/>
</dbReference>
<evidence type="ECO:0000313" key="13">
    <source>
        <dbReference type="EMBL" id="THJ30788.1"/>
    </source>
</evidence>
<evidence type="ECO:0000313" key="14">
    <source>
        <dbReference type="Proteomes" id="UP000306236"/>
    </source>
</evidence>
<evidence type="ECO:0000259" key="12">
    <source>
        <dbReference type="Pfam" id="PF13609"/>
    </source>
</evidence>
<keyword evidence="8" id="KW-0626">Porin</keyword>
<keyword evidence="9" id="KW-0472">Membrane</keyword>
<dbReference type="Proteomes" id="UP000306236">
    <property type="component" value="Unassembled WGS sequence"/>
</dbReference>
<name>A0A4S5BM56_9BURK</name>
<keyword evidence="14" id="KW-1185">Reference proteome</keyword>
<dbReference type="SUPFAM" id="SSF56935">
    <property type="entry name" value="Porins"/>
    <property type="match status" value="1"/>
</dbReference>
<keyword evidence="7" id="KW-0406">Ion transport</keyword>
<evidence type="ECO:0000256" key="4">
    <source>
        <dbReference type="ARBA" id="ARBA00022452"/>
    </source>
</evidence>
<dbReference type="PANTHER" id="PTHR34501">
    <property type="entry name" value="PROTEIN YDDL-RELATED"/>
    <property type="match status" value="1"/>
</dbReference>
<dbReference type="GO" id="GO:0006811">
    <property type="term" value="P:monoatomic ion transport"/>
    <property type="evidence" value="ECO:0007669"/>
    <property type="project" value="UniProtKB-KW"/>
</dbReference>
<organism evidence="13 14">
    <name type="scientific">Lampropedia aestuarii</name>
    <dbReference type="NCBI Taxonomy" id="2562762"/>
    <lineage>
        <taxon>Bacteria</taxon>
        <taxon>Pseudomonadati</taxon>
        <taxon>Pseudomonadota</taxon>
        <taxon>Betaproteobacteria</taxon>
        <taxon>Burkholderiales</taxon>
        <taxon>Comamonadaceae</taxon>
        <taxon>Lampropedia</taxon>
    </lineage>
</organism>
<keyword evidence="3" id="KW-0813">Transport</keyword>
<feature type="chain" id="PRO_5020895285" evidence="11">
    <location>
        <begin position="21"/>
        <end position="388"/>
    </location>
</feature>
<evidence type="ECO:0000256" key="6">
    <source>
        <dbReference type="ARBA" id="ARBA00022729"/>
    </source>
</evidence>
<keyword evidence="5" id="KW-0812">Transmembrane</keyword>
<keyword evidence="4" id="KW-1134">Transmembrane beta strand</keyword>
<dbReference type="GO" id="GO:0046930">
    <property type="term" value="C:pore complex"/>
    <property type="evidence" value="ECO:0007669"/>
    <property type="project" value="UniProtKB-KW"/>
</dbReference>
<comment type="subcellular location">
    <subcellularLocation>
        <location evidence="1">Cell outer membrane</location>
        <topology evidence="1">Multi-pass membrane protein</topology>
    </subcellularLocation>
</comment>
<dbReference type="RefSeq" id="WP_136407893.1">
    <property type="nucleotide sequence ID" value="NZ_JARXRQ010000008.1"/>
</dbReference>
<evidence type="ECO:0000256" key="1">
    <source>
        <dbReference type="ARBA" id="ARBA00004571"/>
    </source>
</evidence>
<comment type="subunit">
    <text evidence="2">Homotrimer.</text>
</comment>
<dbReference type="AlphaFoldDB" id="A0A4S5BM56"/>
<dbReference type="GO" id="GO:0009279">
    <property type="term" value="C:cell outer membrane"/>
    <property type="evidence" value="ECO:0007669"/>
    <property type="project" value="UniProtKB-SubCell"/>
</dbReference>
<evidence type="ECO:0000256" key="7">
    <source>
        <dbReference type="ARBA" id="ARBA00023065"/>
    </source>
</evidence>
<evidence type="ECO:0000256" key="9">
    <source>
        <dbReference type="ARBA" id="ARBA00023136"/>
    </source>
</evidence>
<sequence>MKVQLTLGMLAISASLPLYAQSTVQLYGIIDAAVRYTSNEGPLGNHGRSSTKMIPGGMSQSRIGFNVTEDLGGGLKVLANLEQRIESTTGSIVGAGYQQSWVGLQSSSWGRVTLGRQYNALFDLYTSTFASYPYSPYMEAFKPEIGMSVGARSNDLVKYVAELGKFRLSLQATWKGEGTTSVAGVPGTFSTGGKSRGGYLRWADGGWAVGGGYLERDFGTSGKKLKAYAFGGSYRTGPWYLNAAYAENKHNLDGQANCGTSVQCNIDYSTLSSLWAGTVNGGFSGAAFTAANKRQMVTVGVGYQLTPQLNWGTHYWYAKQSGRTNIANGKAHFVSSVLDYAFSKRTDAYFGVDYTKLNGDHVSLSDSSGAANGAKSRTGVTVGIRHRF</sequence>
<reference evidence="13 14" key="1">
    <citation type="submission" date="2019-04" db="EMBL/GenBank/DDBJ databases">
        <title>Lampropedia sp YIM MLB12 draf genome.</title>
        <authorList>
            <person name="Wang Y.-X."/>
        </authorList>
    </citation>
    <scope>NUCLEOTIDE SEQUENCE [LARGE SCALE GENOMIC DNA]</scope>
    <source>
        <strain evidence="13 14">YIM MLB12</strain>
    </source>
</reference>
<feature type="domain" description="Porin" evidence="12">
    <location>
        <begin position="10"/>
        <end position="359"/>
    </location>
</feature>
<protein>
    <submittedName>
        <fullName evidence="13">Porin</fullName>
    </submittedName>
</protein>
<gene>
    <name evidence="13" type="ORF">E8K88_17120</name>
</gene>